<evidence type="ECO:0000313" key="1">
    <source>
        <dbReference type="EMBL" id="KAK2145682.1"/>
    </source>
</evidence>
<comment type="caution">
    <text evidence="1">The sequence shown here is derived from an EMBL/GenBank/DDBJ whole genome shotgun (WGS) entry which is preliminary data.</text>
</comment>
<reference evidence="1" key="1">
    <citation type="journal article" date="2023" name="Mol. Biol. Evol.">
        <title>Third-Generation Sequencing Reveals the Adaptive Role of the Epigenome in Three Deep-Sea Polychaetes.</title>
        <authorList>
            <person name="Perez M."/>
            <person name="Aroh O."/>
            <person name="Sun Y."/>
            <person name="Lan Y."/>
            <person name="Juniper S.K."/>
            <person name="Young C.R."/>
            <person name="Angers B."/>
            <person name="Qian P.Y."/>
        </authorList>
    </citation>
    <scope>NUCLEOTIDE SEQUENCE</scope>
    <source>
        <strain evidence="1">R07B-5</strain>
    </source>
</reference>
<evidence type="ECO:0000313" key="2">
    <source>
        <dbReference type="Proteomes" id="UP001209878"/>
    </source>
</evidence>
<dbReference type="EMBL" id="JAODUO010003864">
    <property type="protein sequence ID" value="KAK2145682.1"/>
    <property type="molecule type" value="Genomic_DNA"/>
</dbReference>
<protein>
    <submittedName>
        <fullName evidence="1">Uncharacterized protein</fullName>
    </submittedName>
</protein>
<sequence length="107" mass="12561">MASKSLKRVRRTQMLCQDTLITLLDKQGREIGDQEKIIERIAEFYTELYDSEQNTTYHTDSKDVPQITSWEVEAALRDMKDGTATGNDHNKNRDNECRRRYNLEDTC</sequence>
<accession>A0AAD9J3Z5</accession>
<keyword evidence="2" id="KW-1185">Reference proteome</keyword>
<dbReference type="AlphaFoldDB" id="A0AAD9J3Z5"/>
<dbReference type="Proteomes" id="UP001209878">
    <property type="component" value="Unassembled WGS sequence"/>
</dbReference>
<gene>
    <name evidence="1" type="ORF">NP493_3881g00003</name>
</gene>
<name>A0AAD9J3Z5_RIDPI</name>
<organism evidence="1 2">
    <name type="scientific">Ridgeia piscesae</name>
    <name type="common">Tubeworm</name>
    <dbReference type="NCBI Taxonomy" id="27915"/>
    <lineage>
        <taxon>Eukaryota</taxon>
        <taxon>Metazoa</taxon>
        <taxon>Spiralia</taxon>
        <taxon>Lophotrochozoa</taxon>
        <taxon>Annelida</taxon>
        <taxon>Polychaeta</taxon>
        <taxon>Sedentaria</taxon>
        <taxon>Canalipalpata</taxon>
        <taxon>Sabellida</taxon>
        <taxon>Siboglinidae</taxon>
        <taxon>Ridgeia</taxon>
    </lineage>
</organism>
<proteinExistence type="predicted"/>